<dbReference type="KEGG" id="luo:HHL09_05155"/>
<dbReference type="PROSITE" id="PS51257">
    <property type="entry name" value="PROKAR_LIPOPROTEIN"/>
    <property type="match status" value="1"/>
</dbReference>
<evidence type="ECO:0000313" key="1">
    <source>
        <dbReference type="EMBL" id="QJE95186.1"/>
    </source>
</evidence>
<proteinExistence type="predicted"/>
<keyword evidence="2" id="KW-1185">Reference proteome</keyword>
<protein>
    <submittedName>
        <fullName evidence="1">Uncharacterized protein</fullName>
    </submittedName>
</protein>
<dbReference type="EMBL" id="CP051774">
    <property type="protein sequence ID" value="QJE95186.1"/>
    <property type="molecule type" value="Genomic_DNA"/>
</dbReference>
<reference evidence="1 2" key="1">
    <citation type="submission" date="2020-04" db="EMBL/GenBank/DDBJ databases">
        <title>Luteolibacter sp. G-1-1-1 isolated from soil.</title>
        <authorList>
            <person name="Dahal R.H."/>
        </authorList>
    </citation>
    <scope>NUCLEOTIDE SEQUENCE [LARGE SCALE GENOMIC DNA]</scope>
    <source>
        <strain evidence="1 2">G-1-1-1</strain>
    </source>
</reference>
<organism evidence="1 2">
    <name type="scientific">Luteolibacter luteus</name>
    <dbReference type="NCBI Taxonomy" id="2728835"/>
    <lineage>
        <taxon>Bacteria</taxon>
        <taxon>Pseudomonadati</taxon>
        <taxon>Verrucomicrobiota</taxon>
        <taxon>Verrucomicrobiia</taxon>
        <taxon>Verrucomicrobiales</taxon>
        <taxon>Verrucomicrobiaceae</taxon>
        <taxon>Luteolibacter</taxon>
    </lineage>
</organism>
<sequence length="107" mass="12116">MKIPKPLVKPLKILGGFFAIVTLGCLVDRVWCLRHLGGESFLEKADEIQELSTIRSTGYIGTSGSRAYLESWKAGRPGCIVYWTELKNLPPDLVERLRRGEDPWKSR</sequence>
<dbReference type="Proteomes" id="UP000501812">
    <property type="component" value="Chromosome"/>
</dbReference>
<accession>A0A858RDN2</accession>
<name>A0A858RDN2_9BACT</name>
<dbReference type="AlphaFoldDB" id="A0A858RDN2"/>
<dbReference type="RefSeq" id="WP_169453407.1">
    <property type="nucleotide sequence ID" value="NZ_CP051774.1"/>
</dbReference>
<evidence type="ECO:0000313" key="2">
    <source>
        <dbReference type="Proteomes" id="UP000501812"/>
    </source>
</evidence>
<gene>
    <name evidence="1" type="ORF">HHL09_05155</name>
</gene>